<protein>
    <recommendedName>
        <fullName evidence="4">LSM domain-containing protein</fullName>
    </recommendedName>
</protein>
<dbReference type="RefSeq" id="WP_189019029.1">
    <property type="nucleotide sequence ID" value="NZ_BMHE01000051.1"/>
</dbReference>
<comment type="caution">
    <text evidence="2">The sequence shown here is derived from an EMBL/GenBank/DDBJ whole genome shotgun (WGS) entry which is preliminary data.</text>
</comment>
<gene>
    <name evidence="2" type="ORF">GCM10008018_60980</name>
</gene>
<evidence type="ECO:0008006" key="4">
    <source>
        <dbReference type="Google" id="ProtNLM"/>
    </source>
</evidence>
<evidence type="ECO:0000313" key="3">
    <source>
        <dbReference type="Proteomes" id="UP000615455"/>
    </source>
</evidence>
<dbReference type="Proteomes" id="UP000615455">
    <property type="component" value="Unassembled WGS sequence"/>
</dbReference>
<proteinExistence type="predicted"/>
<feature type="region of interest" description="Disordered" evidence="1">
    <location>
        <begin position="46"/>
        <end position="84"/>
    </location>
</feature>
<organism evidence="2 3">
    <name type="scientific">Paenibacillus marchantiophytorum</name>
    <dbReference type="NCBI Taxonomy" id="1619310"/>
    <lineage>
        <taxon>Bacteria</taxon>
        <taxon>Bacillati</taxon>
        <taxon>Bacillota</taxon>
        <taxon>Bacilli</taxon>
        <taxon>Bacillales</taxon>
        <taxon>Paenibacillaceae</taxon>
        <taxon>Paenibacillus</taxon>
    </lineage>
</organism>
<name>A0ABQ1FCI9_9BACL</name>
<keyword evidence="3" id="KW-1185">Reference proteome</keyword>
<evidence type="ECO:0000313" key="2">
    <source>
        <dbReference type="EMBL" id="GGA06954.1"/>
    </source>
</evidence>
<sequence>MQPIHPITEKSCRSFCGKPVLIYLTNGSEIYGVLSRLEKNSLILNEETRPKLSSTAKKVKPSKSVKTKQAKSTSHNPSPNPIPTGFSSFGLPLFGGAAQAPLGALNIPLSQVSAIFSP</sequence>
<reference evidence="3" key="1">
    <citation type="journal article" date="2019" name="Int. J. Syst. Evol. Microbiol.">
        <title>The Global Catalogue of Microorganisms (GCM) 10K type strain sequencing project: providing services to taxonomists for standard genome sequencing and annotation.</title>
        <authorList>
            <consortium name="The Broad Institute Genomics Platform"/>
            <consortium name="The Broad Institute Genome Sequencing Center for Infectious Disease"/>
            <person name="Wu L."/>
            <person name="Ma J."/>
        </authorList>
    </citation>
    <scope>NUCLEOTIDE SEQUENCE [LARGE SCALE GENOMIC DNA]</scope>
    <source>
        <strain evidence="3">CGMCC 1.15043</strain>
    </source>
</reference>
<evidence type="ECO:0000256" key="1">
    <source>
        <dbReference type="SAM" id="MobiDB-lite"/>
    </source>
</evidence>
<dbReference type="EMBL" id="BMHE01000051">
    <property type="protein sequence ID" value="GGA06954.1"/>
    <property type="molecule type" value="Genomic_DNA"/>
</dbReference>
<accession>A0ABQ1FCI9</accession>
<feature type="compositionally biased region" description="Basic residues" evidence="1">
    <location>
        <begin position="57"/>
        <end position="69"/>
    </location>
</feature>